<gene>
    <name evidence="1" type="ORF">GLRG_11135</name>
</gene>
<dbReference type="RefSeq" id="XP_008100011.1">
    <property type="nucleotide sequence ID" value="XM_008101820.1"/>
</dbReference>
<reference evidence="2" key="1">
    <citation type="journal article" date="2012" name="Nat. Genet.">
        <title>Lifestyle transitions in plant pathogenic Colletotrichum fungi deciphered by genome and transcriptome analyses.</title>
        <authorList>
            <person name="O'Connell R.J."/>
            <person name="Thon M.R."/>
            <person name="Hacquard S."/>
            <person name="Amyotte S.G."/>
            <person name="Kleemann J."/>
            <person name="Torres M.F."/>
            <person name="Damm U."/>
            <person name="Buiate E.A."/>
            <person name="Epstein L."/>
            <person name="Alkan N."/>
            <person name="Altmueller J."/>
            <person name="Alvarado-Balderrama L."/>
            <person name="Bauser C.A."/>
            <person name="Becker C."/>
            <person name="Birren B.W."/>
            <person name="Chen Z."/>
            <person name="Choi J."/>
            <person name="Crouch J.A."/>
            <person name="Duvick J.P."/>
            <person name="Farman M.A."/>
            <person name="Gan P."/>
            <person name="Heiman D."/>
            <person name="Henrissat B."/>
            <person name="Howard R.J."/>
            <person name="Kabbage M."/>
            <person name="Koch C."/>
            <person name="Kracher B."/>
            <person name="Kubo Y."/>
            <person name="Law A.D."/>
            <person name="Lebrun M.-H."/>
            <person name="Lee Y.-H."/>
            <person name="Miyara I."/>
            <person name="Moore N."/>
            <person name="Neumann U."/>
            <person name="Nordstroem K."/>
            <person name="Panaccione D.G."/>
            <person name="Panstruga R."/>
            <person name="Place M."/>
            <person name="Proctor R.H."/>
            <person name="Prusky D."/>
            <person name="Rech G."/>
            <person name="Reinhardt R."/>
            <person name="Rollins J.A."/>
            <person name="Rounsley S."/>
            <person name="Schardl C.L."/>
            <person name="Schwartz D.C."/>
            <person name="Shenoy N."/>
            <person name="Shirasu K."/>
            <person name="Sikhakolli U.R."/>
            <person name="Stueber K."/>
            <person name="Sukno S.A."/>
            <person name="Sweigard J.A."/>
            <person name="Takano Y."/>
            <person name="Takahara H."/>
            <person name="Trail F."/>
            <person name="van der Does H.C."/>
            <person name="Voll L.M."/>
            <person name="Will I."/>
            <person name="Young S."/>
            <person name="Zeng Q."/>
            <person name="Zhang J."/>
            <person name="Zhou S."/>
            <person name="Dickman M.B."/>
            <person name="Schulze-Lefert P."/>
            <person name="Ver Loren van Themaat E."/>
            <person name="Ma L.-J."/>
            <person name="Vaillancourt L.J."/>
        </authorList>
    </citation>
    <scope>NUCLEOTIDE SEQUENCE [LARGE SCALE GENOMIC DNA]</scope>
    <source>
        <strain evidence="2">M1.001 / M2 / FGSC 10212</strain>
    </source>
</reference>
<protein>
    <submittedName>
        <fullName evidence="1">Uncharacterized protein</fullName>
    </submittedName>
</protein>
<dbReference type="VEuPathDB" id="FungiDB:GLRG_11135"/>
<proteinExistence type="predicted"/>
<sequence length="130" mass="14117">MTIFYLYSVLFPPLLLGYVSGTRHGMLVFLQPAFPRPAGSSAVRRLLVSRGAARPTVRRLNDQGRAMDPEITKWSTDTPASVFLAPSPRSPVSRLSSPALPPISAGKTLIVIYSPNRADHRVSPSSSQES</sequence>
<keyword evidence="2" id="KW-1185">Reference proteome</keyword>
<dbReference type="GeneID" id="24416500"/>
<name>E3QYQ3_COLGM</name>
<accession>E3QYQ3</accession>
<evidence type="ECO:0000313" key="2">
    <source>
        <dbReference type="Proteomes" id="UP000008782"/>
    </source>
</evidence>
<dbReference type="EMBL" id="GG697406">
    <property type="protein sequence ID" value="EFQ35991.1"/>
    <property type="molecule type" value="Genomic_DNA"/>
</dbReference>
<organism evidence="2">
    <name type="scientific">Colletotrichum graminicola (strain M1.001 / M2 / FGSC 10212)</name>
    <name type="common">Maize anthracnose fungus</name>
    <name type="synonym">Glomerella graminicola</name>
    <dbReference type="NCBI Taxonomy" id="645133"/>
    <lineage>
        <taxon>Eukaryota</taxon>
        <taxon>Fungi</taxon>
        <taxon>Dikarya</taxon>
        <taxon>Ascomycota</taxon>
        <taxon>Pezizomycotina</taxon>
        <taxon>Sordariomycetes</taxon>
        <taxon>Hypocreomycetidae</taxon>
        <taxon>Glomerellales</taxon>
        <taxon>Glomerellaceae</taxon>
        <taxon>Colletotrichum</taxon>
        <taxon>Colletotrichum graminicola species complex</taxon>
    </lineage>
</organism>
<dbReference type="HOGENOM" id="CLU_1938010_0_0_1"/>
<dbReference type="AlphaFoldDB" id="E3QYQ3"/>
<evidence type="ECO:0000313" key="1">
    <source>
        <dbReference type="EMBL" id="EFQ35991.1"/>
    </source>
</evidence>
<dbReference type="Proteomes" id="UP000008782">
    <property type="component" value="Unassembled WGS sequence"/>
</dbReference>